<dbReference type="Gene3D" id="3.40.50.1820">
    <property type="entry name" value="alpha/beta hydrolase"/>
    <property type="match status" value="1"/>
</dbReference>
<keyword evidence="3" id="KW-0378">Hydrolase</keyword>
<dbReference type="Proteomes" id="UP001595477">
    <property type="component" value="Unassembled WGS sequence"/>
</dbReference>
<organism evidence="3 4">
    <name type="scientific">Alteromonas oceani</name>
    <dbReference type="NCBI Taxonomy" id="2071609"/>
    <lineage>
        <taxon>Bacteria</taxon>
        <taxon>Pseudomonadati</taxon>
        <taxon>Pseudomonadota</taxon>
        <taxon>Gammaproteobacteria</taxon>
        <taxon>Alteromonadales</taxon>
        <taxon>Alteromonadaceae</taxon>
        <taxon>Alteromonas/Salinimonas group</taxon>
        <taxon>Alteromonas</taxon>
    </lineage>
</organism>
<evidence type="ECO:0000313" key="4">
    <source>
        <dbReference type="Proteomes" id="UP001595477"/>
    </source>
</evidence>
<sequence>MRVYLIVFYLTLIIWPALTAASSLPSFVDHPCADDYSELPQNITCGTLVVAENPNDKASSPVGLPVVVVKALQPVEDAAPVIFLHGGPGSHAVTNVRTMLTNARNKPLIARDQDWIFFDQRGGRRATPNLNCPDVEMTDAGPVAEQDVQALIACGHRFKAAGIDLNHYNALQSAADIQSLRKALGIGEYHLFGYSNGTRVALTTMDHYPDELVSVVVDSVWPREATWTEGTPTTLANAVRGIIKHCQLNQDCQQRYPELEAHVEALAKRFLAAPQAGSDGRLYPATALGAFLMDSGYAKQAISFLPQQLEQMYQGNYQVLESFELADYRSTGAHIAYLCHDEIGFESQAQVARNAGDDPIAQLAVKSLENYFDVCAAYGIKSGPAREALEVKSRIPTLFVSAEIDPGCPPEFAEATASHFENGQFVMVPNTTHGVFLESPCARSMVRQFLLNPKQPVDRACLAN</sequence>
<comment type="caution">
    <text evidence="3">The sequence shown here is derived from an EMBL/GenBank/DDBJ whole genome shotgun (WGS) entry which is preliminary data.</text>
</comment>
<name>A0ABV7JYC3_9ALTE</name>
<proteinExistence type="predicted"/>
<dbReference type="InterPro" id="IPR000073">
    <property type="entry name" value="AB_hydrolase_1"/>
</dbReference>
<evidence type="ECO:0000313" key="3">
    <source>
        <dbReference type="EMBL" id="MFC3203115.1"/>
    </source>
</evidence>
<dbReference type="Pfam" id="PF00561">
    <property type="entry name" value="Abhydrolase_1"/>
    <property type="match status" value="1"/>
</dbReference>
<evidence type="ECO:0000256" key="1">
    <source>
        <dbReference type="ARBA" id="ARBA00021843"/>
    </source>
</evidence>
<keyword evidence="4" id="KW-1185">Reference proteome</keyword>
<reference evidence="4" key="1">
    <citation type="journal article" date="2019" name="Int. J. Syst. Evol. Microbiol.">
        <title>The Global Catalogue of Microorganisms (GCM) 10K type strain sequencing project: providing services to taxonomists for standard genome sequencing and annotation.</title>
        <authorList>
            <consortium name="The Broad Institute Genomics Platform"/>
            <consortium name="The Broad Institute Genome Sequencing Center for Infectious Disease"/>
            <person name="Wu L."/>
            <person name="Ma J."/>
        </authorList>
    </citation>
    <scope>NUCLEOTIDE SEQUENCE [LARGE SCALE GENOMIC DNA]</scope>
    <source>
        <strain evidence="4">KCTC 52449</strain>
    </source>
</reference>
<dbReference type="SUPFAM" id="SSF53474">
    <property type="entry name" value="alpha/beta-Hydrolases"/>
    <property type="match status" value="1"/>
</dbReference>
<dbReference type="InterPro" id="IPR029058">
    <property type="entry name" value="AB_hydrolase_fold"/>
</dbReference>
<gene>
    <name evidence="3" type="ORF">ACFOEW_14960</name>
</gene>
<evidence type="ECO:0000259" key="2">
    <source>
        <dbReference type="Pfam" id="PF00561"/>
    </source>
</evidence>
<accession>A0ABV7JYC3</accession>
<dbReference type="GO" id="GO:0016787">
    <property type="term" value="F:hydrolase activity"/>
    <property type="evidence" value="ECO:0007669"/>
    <property type="project" value="UniProtKB-KW"/>
</dbReference>
<feature type="domain" description="AB hydrolase-1" evidence="2">
    <location>
        <begin position="80"/>
        <end position="440"/>
    </location>
</feature>
<dbReference type="EMBL" id="JBHRSX010000034">
    <property type="protein sequence ID" value="MFC3203115.1"/>
    <property type="molecule type" value="Genomic_DNA"/>
</dbReference>
<dbReference type="PANTHER" id="PTHR43722">
    <property type="entry name" value="PROLINE IMINOPEPTIDASE"/>
    <property type="match status" value="1"/>
</dbReference>
<dbReference type="RefSeq" id="WP_164464651.1">
    <property type="nucleotide sequence ID" value="NZ_JBHRSX010000034.1"/>
</dbReference>
<protein>
    <recommendedName>
        <fullName evidence="1">Proline iminopeptidase</fullName>
    </recommendedName>
</protein>
<dbReference type="InterPro" id="IPR005944">
    <property type="entry name" value="Pro_iminopeptidase"/>
</dbReference>
<dbReference type="PANTHER" id="PTHR43722:SF1">
    <property type="entry name" value="PROLINE IMINOPEPTIDASE"/>
    <property type="match status" value="1"/>
</dbReference>